<evidence type="ECO:0000313" key="2">
    <source>
        <dbReference type="Proteomes" id="UP001301152"/>
    </source>
</evidence>
<comment type="caution">
    <text evidence="1">The sequence shown here is derived from an EMBL/GenBank/DDBJ whole genome shotgun (WGS) entry which is preliminary data.</text>
</comment>
<dbReference type="RefSeq" id="WP_158092781.1">
    <property type="nucleotide sequence ID" value="NZ_JAERKX010000003.1"/>
</dbReference>
<proteinExistence type="predicted"/>
<accession>A0ABT3QET4</accession>
<reference evidence="1 2" key="1">
    <citation type="submission" date="2022-11" db="EMBL/GenBank/DDBJ databases">
        <title>Genome sequencing of Acetobacter type strain.</title>
        <authorList>
            <person name="Heo J."/>
            <person name="Lee D."/>
            <person name="Han B.-H."/>
            <person name="Hong S.-B."/>
            <person name="Kwon S.-W."/>
        </authorList>
    </citation>
    <scope>NUCLEOTIDE SEQUENCE [LARGE SCALE GENOMIC DNA]</scope>
    <source>
        <strain evidence="1 2">KACC 21253</strain>
    </source>
</reference>
<evidence type="ECO:0008006" key="3">
    <source>
        <dbReference type="Google" id="ProtNLM"/>
    </source>
</evidence>
<organism evidence="1 2">
    <name type="scientific">Acetobacter thailandicus</name>
    <dbReference type="NCBI Taxonomy" id="1502842"/>
    <lineage>
        <taxon>Bacteria</taxon>
        <taxon>Pseudomonadati</taxon>
        <taxon>Pseudomonadota</taxon>
        <taxon>Alphaproteobacteria</taxon>
        <taxon>Acetobacterales</taxon>
        <taxon>Acetobacteraceae</taxon>
        <taxon>Acetobacter</taxon>
    </lineage>
</organism>
<gene>
    <name evidence="1" type="ORF">OQ497_07340</name>
</gene>
<dbReference type="EMBL" id="JAPIUZ010000003">
    <property type="protein sequence ID" value="MCX2563765.1"/>
    <property type="molecule type" value="Genomic_DNA"/>
</dbReference>
<keyword evidence="2" id="KW-1185">Reference proteome</keyword>
<evidence type="ECO:0000313" key="1">
    <source>
        <dbReference type="EMBL" id="MCX2563765.1"/>
    </source>
</evidence>
<dbReference type="Proteomes" id="UP001301152">
    <property type="component" value="Unassembled WGS sequence"/>
</dbReference>
<sequence>MAFLILRIRKASNLLLPGSFLALRRFALCFVRKALSERALYDELSF</sequence>
<protein>
    <recommendedName>
        <fullName evidence="3">Transposase</fullName>
    </recommendedName>
</protein>
<name>A0ABT3QET4_9PROT</name>